<feature type="compositionally biased region" description="Polar residues" evidence="3">
    <location>
        <begin position="861"/>
        <end position="873"/>
    </location>
</feature>
<dbReference type="Gene3D" id="3.30.565.10">
    <property type="entry name" value="Histidine kinase-like ATPase, C-terminal domain"/>
    <property type="match status" value="1"/>
</dbReference>
<dbReference type="NCBIfam" id="TIGR00585">
    <property type="entry name" value="mutl"/>
    <property type="match status" value="1"/>
</dbReference>
<dbReference type="SUPFAM" id="SSF55874">
    <property type="entry name" value="ATPase domain of HSP90 chaperone/DNA topoisomerase II/histidine kinase"/>
    <property type="match status" value="1"/>
</dbReference>
<gene>
    <name evidence="5" type="ORF">BDV96DRAFT_684830</name>
</gene>
<dbReference type="FunFam" id="3.30.565.10:FF:000017">
    <property type="entry name" value="PMS1 homolog 1, mismatch repair system component"/>
    <property type="match status" value="1"/>
</dbReference>
<dbReference type="GO" id="GO:0016887">
    <property type="term" value="F:ATP hydrolysis activity"/>
    <property type="evidence" value="ECO:0007669"/>
    <property type="project" value="InterPro"/>
</dbReference>
<dbReference type="InterPro" id="IPR014762">
    <property type="entry name" value="DNA_mismatch_repair_CS"/>
</dbReference>
<dbReference type="Gene3D" id="3.30.230.10">
    <property type="match status" value="1"/>
</dbReference>
<feature type="compositionally biased region" description="Basic and acidic residues" evidence="3">
    <location>
        <begin position="565"/>
        <end position="576"/>
    </location>
</feature>
<dbReference type="GO" id="GO:0030983">
    <property type="term" value="F:mismatched DNA binding"/>
    <property type="evidence" value="ECO:0007669"/>
    <property type="project" value="InterPro"/>
</dbReference>
<dbReference type="InterPro" id="IPR036890">
    <property type="entry name" value="HATPase_C_sf"/>
</dbReference>
<feature type="compositionally biased region" description="Polar residues" evidence="3">
    <location>
        <begin position="785"/>
        <end position="797"/>
    </location>
</feature>
<dbReference type="GO" id="GO:0140664">
    <property type="term" value="F:ATP-dependent DNA damage sensor activity"/>
    <property type="evidence" value="ECO:0007669"/>
    <property type="project" value="InterPro"/>
</dbReference>
<dbReference type="InterPro" id="IPR002099">
    <property type="entry name" value="MutL/Mlh/PMS"/>
</dbReference>
<evidence type="ECO:0000259" key="4">
    <source>
        <dbReference type="SMART" id="SM01340"/>
    </source>
</evidence>
<dbReference type="AlphaFoldDB" id="A0A6A5ZIB5"/>
<feature type="compositionally biased region" description="Polar residues" evidence="3">
    <location>
        <begin position="545"/>
        <end position="558"/>
    </location>
</feature>
<evidence type="ECO:0000313" key="5">
    <source>
        <dbReference type="EMBL" id="KAF2118158.1"/>
    </source>
</evidence>
<dbReference type="CDD" id="cd03485">
    <property type="entry name" value="MutL_Trans_hPMS_1_like"/>
    <property type="match status" value="1"/>
</dbReference>
<feature type="domain" description="DNA mismatch repair protein S5" evidence="4">
    <location>
        <begin position="232"/>
        <end position="356"/>
    </location>
</feature>
<dbReference type="InterPro" id="IPR038973">
    <property type="entry name" value="MutL/Mlh/Pms-like"/>
</dbReference>
<evidence type="ECO:0000256" key="3">
    <source>
        <dbReference type="SAM" id="MobiDB-lite"/>
    </source>
</evidence>
<feature type="region of interest" description="Disordered" evidence="3">
    <location>
        <begin position="855"/>
        <end position="892"/>
    </location>
</feature>
<dbReference type="SUPFAM" id="SSF54211">
    <property type="entry name" value="Ribosomal protein S5 domain 2-like"/>
    <property type="match status" value="1"/>
</dbReference>
<keyword evidence="2" id="KW-0227">DNA damage</keyword>
<comment type="similarity">
    <text evidence="1">Belongs to the DNA mismatch repair MutL/HexB family.</text>
</comment>
<feature type="region of interest" description="Disordered" evidence="3">
    <location>
        <begin position="539"/>
        <end position="654"/>
    </location>
</feature>
<dbReference type="InterPro" id="IPR020568">
    <property type="entry name" value="Ribosomal_Su5_D2-typ_SF"/>
</dbReference>
<dbReference type="InterPro" id="IPR014721">
    <property type="entry name" value="Ribsml_uS5_D2-typ_fold_subgr"/>
</dbReference>
<dbReference type="SMART" id="SM01340">
    <property type="entry name" value="DNA_mis_repair"/>
    <property type="match status" value="1"/>
</dbReference>
<protein>
    <recommendedName>
        <fullName evidence="4">DNA mismatch repair protein S5 domain-containing protein</fullName>
    </recommendedName>
</protein>
<dbReference type="GO" id="GO:0061982">
    <property type="term" value="P:meiosis I cell cycle process"/>
    <property type="evidence" value="ECO:0007669"/>
    <property type="project" value="UniProtKB-ARBA"/>
</dbReference>
<dbReference type="PROSITE" id="PS00058">
    <property type="entry name" value="DNA_MISMATCH_REPAIR_1"/>
    <property type="match status" value="1"/>
</dbReference>
<dbReference type="Pfam" id="PF01119">
    <property type="entry name" value="DNA_mis_repair"/>
    <property type="match status" value="1"/>
</dbReference>
<dbReference type="GO" id="GO:0005524">
    <property type="term" value="F:ATP binding"/>
    <property type="evidence" value="ECO:0007669"/>
    <property type="project" value="InterPro"/>
</dbReference>
<sequence>MTANSDLETTKIAVGIQVLPPTTVRQIGSSQCLVDSSSVVKELIDNALDARATAIFVDMTANTIDSIQVKDTGHGIPTEDRAMVCRRYCTSKIRNFDDLKEVGGTWLGFRGEALASTAEMSGSLAITTRVEGESVASLLKYGRDGEQLSTEKASHPVGTTVRVADFFKSFPVRKQAALKHSAKYLAKIKRLIQAFALARPTVRFQLRILKAKVDKGNFVYAPKIGANVEDAAFKVIGSECAKQCDWTALETDGFEVHAFLPRPDARAMSIANYGAFVSVDARPVSTSHGTLKQIASAFKEKLRKANPDCATIKDPFFCMNIICPPDSYDPNIEPAKDDMLFADGNAVVSAVNKLLTTFYPESTKGANDGLECNRDLQPPMSAQQPSSYGEELSTRVIRPSSAVFEDQFPGDGDSDAESMSATQSKQPKWRSTMYGIDEEDVVLLERNQENQAPLIEEDEGDSRAASISNPWTIAKMNAIVKPKASSNAQLLTPAKGPGDVLMSSSPSAFIASQHKQLPLFQPLTPQSASMSNVMRSPLDEDLERSSQPILPPAQSSPDGSAFDMNHAERSWQHMESSHPGLNDIGSIEGHIPPDPRRSQRRHLATQPSPDLANENDNWFRNATPKRKSNGSQRKQHAQGPPLFPPTDGSFGPRGQVLDAAERLGERLTSKNNTDIRDFLLRRNRQLRSASVDSTPPPSFAPINLQTRSRNLRGDSTELSNSGCNFRALGEREFPRPSSEGSNAYLTRSQIARDNLRRNRGSSATPNDIAAAFREYEERDQPVSRPLSSTAPMNGPSRRTANQRLITAHRGTSAEPHDLGRQFQAYAVTETPAEPPAVKNPLKSKFAAGKQRIVGNAKTHAEPSNNKQPASQDSLYAPPPQPKRKRGRTRTRSFKRALSYIPESHMTKDTIVQIATDTQSIANIMRKLDMSHNALEWGYPAEQADDAFADPVSEGRAYEWCVFLDKRLDEWFERTEGADVVSVLVDGVKRGLADDDVEELMGVV</sequence>
<dbReference type="Proteomes" id="UP000799770">
    <property type="component" value="Unassembled WGS sequence"/>
</dbReference>
<dbReference type="OrthoDB" id="10263226at2759"/>
<feature type="compositionally biased region" description="Polar residues" evidence="3">
    <location>
        <begin position="417"/>
        <end position="426"/>
    </location>
</feature>
<proteinExistence type="inferred from homology"/>
<name>A0A6A5ZIB5_9PLEO</name>
<dbReference type="InterPro" id="IPR013507">
    <property type="entry name" value="DNA_mismatch_S5_2-like"/>
</dbReference>
<dbReference type="GO" id="GO:0032389">
    <property type="term" value="C:MutLalpha complex"/>
    <property type="evidence" value="ECO:0007669"/>
    <property type="project" value="TreeGrafter"/>
</dbReference>
<organism evidence="5 6">
    <name type="scientific">Lophiotrema nucula</name>
    <dbReference type="NCBI Taxonomy" id="690887"/>
    <lineage>
        <taxon>Eukaryota</taxon>
        <taxon>Fungi</taxon>
        <taxon>Dikarya</taxon>
        <taxon>Ascomycota</taxon>
        <taxon>Pezizomycotina</taxon>
        <taxon>Dothideomycetes</taxon>
        <taxon>Pleosporomycetidae</taxon>
        <taxon>Pleosporales</taxon>
        <taxon>Lophiotremataceae</taxon>
        <taxon>Lophiotrema</taxon>
    </lineage>
</organism>
<evidence type="ECO:0000256" key="2">
    <source>
        <dbReference type="ARBA" id="ARBA00022763"/>
    </source>
</evidence>
<keyword evidence="6" id="KW-1185">Reference proteome</keyword>
<dbReference type="GO" id="GO:0006298">
    <property type="term" value="P:mismatch repair"/>
    <property type="evidence" value="ECO:0007669"/>
    <property type="project" value="InterPro"/>
</dbReference>
<accession>A0A6A5ZIB5</accession>
<dbReference type="EMBL" id="ML977317">
    <property type="protein sequence ID" value="KAF2118158.1"/>
    <property type="molecule type" value="Genomic_DNA"/>
</dbReference>
<dbReference type="PANTHER" id="PTHR10073:SF41">
    <property type="entry name" value="MISMATCH REPAIR PROTEIN, PUTATIVE (AFU_ORTHOLOGUE AFUA_8G05820)-RELATED"/>
    <property type="match status" value="1"/>
</dbReference>
<dbReference type="Pfam" id="PF13589">
    <property type="entry name" value="HATPase_c_3"/>
    <property type="match status" value="1"/>
</dbReference>
<reference evidence="5" key="1">
    <citation type="journal article" date="2020" name="Stud. Mycol.">
        <title>101 Dothideomycetes genomes: a test case for predicting lifestyles and emergence of pathogens.</title>
        <authorList>
            <person name="Haridas S."/>
            <person name="Albert R."/>
            <person name="Binder M."/>
            <person name="Bloem J."/>
            <person name="Labutti K."/>
            <person name="Salamov A."/>
            <person name="Andreopoulos B."/>
            <person name="Baker S."/>
            <person name="Barry K."/>
            <person name="Bills G."/>
            <person name="Bluhm B."/>
            <person name="Cannon C."/>
            <person name="Castanera R."/>
            <person name="Culley D."/>
            <person name="Daum C."/>
            <person name="Ezra D."/>
            <person name="Gonzalez J."/>
            <person name="Henrissat B."/>
            <person name="Kuo A."/>
            <person name="Liang C."/>
            <person name="Lipzen A."/>
            <person name="Lutzoni F."/>
            <person name="Magnuson J."/>
            <person name="Mondo S."/>
            <person name="Nolan M."/>
            <person name="Ohm R."/>
            <person name="Pangilinan J."/>
            <person name="Park H.-J."/>
            <person name="Ramirez L."/>
            <person name="Alfaro M."/>
            <person name="Sun H."/>
            <person name="Tritt A."/>
            <person name="Yoshinaga Y."/>
            <person name="Zwiers L.-H."/>
            <person name="Turgeon B."/>
            <person name="Goodwin S."/>
            <person name="Spatafora J."/>
            <person name="Crous P."/>
            <person name="Grigoriev I."/>
        </authorList>
    </citation>
    <scope>NUCLEOTIDE SEQUENCE</scope>
    <source>
        <strain evidence="5">CBS 627.86</strain>
    </source>
</reference>
<feature type="compositionally biased region" description="Basic residues" evidence="3">
    <location>
        <begin position="623"/>
        <end position="636"/>
    </location>
</feature>
<evidence type="ECO:0000313" key="6">
    <source>
        <dbReference type="Proteomes" id="UP000799770"/>
    </source>
</evidence>
<dbReference type="PANTHER" id="PTHR10073">
    <property type="entry name" value="DNA MISMATCH REPAIR PROTEIN MLH, PMS, MUTL"/>
    <property type="match status" value="1"/>
</dbReference>
<evidence type="ECO:0000256" key="1">
    <source>
        <dbReference type="ARBA" id="ARBA00006082"/>
    </source>
</evidence>
<feature type="compositionally biased region" description="Basic residues" evidence="3">
    <location>
        <begin position="881"/>
        <end position="892"/>
    </location>
</feature>
<feature type="region of interest" description="Disordered" evidence="3">
    <location>
        <begin position="369"/>
        <end position="431"/>
    </location>
</feature>
<feature type="region of interest" description="Disordered" evidence="3">
    <location>
        <begin position="775"/>
        <end position="797"/>
    </location>
</feature>